<dbReference type="Proteomes" id="UP000007115">
    <property type="component" value="Unassembled WGS sequence"/>
</dbReference>
<evidence type="ECO:0000313" key="3">
    <source>
        <dbReference type="EMBL" id="EHK22062.1"/>
    </source>
</evidence>
<dbReference type="EMBL" id="ABDF02000036">
    <property type="protein sequence ID" value="EHK22062.1"/>
    <property type="molecule type" value="Genomic_DNA"/>
</dbReference>
<keyword evidence="1" id="KW-0175">Coiled coil</keyword>
<gene>
    <name evidence="3" type="ORF">TRIVIDRAFT_222488</name>
</gene>
<dbReference type="OrthoDB" id="10546870at2759"/>
<evidence type="ECO:0000313" key="4">
    <source>
        <dbReference type="Proteomes" id="UP000007115"/>
    </source>
</evidence>
<reference evidence="3 4" key="1">
    <citation type="journal article" date="2011" name="Genome Biol.">
        <title>Comparative genome sequence analysis underscores mycoparasitism as the ancestral life style of Trichoderma.</title>
        <authorList>
            <person name="Kubicek C.P."/>
            <person name="Herrera-Estrella A."/>
            <person name="Seidl-Seiboth V."/>
            <person name="Martinez D.A."/>
            <person name="Druzhinina I.S."/>
            <person name="Thon M."/>
            <person name="Zeilinger S."/>
            <person name="Casas-Flores S."/>
            <person name="Horwitz B.A."/>
            <person name="Mukherjee P.K."/>
            <person name="Mukherjee M."/>
            <person name="Kredics L."/>
            <person name="Alcaraz L.D."/>
            <person name="Aerts A."/>
            <person name="Antal Z."/>
            <person name="Atanasova L."/>
            <person name="Cervantes-Badillo M.G."/>
            <person name="Challacombe J."/>
            <person name="Chertkov O."/>
            <person name="McCluskey K."/>
            <person name="Coulpier F."/>
            <person name="Deshpande N."/>
            <person name="von Doehren H."/>
            <person name="Ebbole D.J."/>
            <person name="Esquivel-Naranjo E.U."/>
            <person name="Fekete E."/>
            <person name="Flipphi M."/>
            <person name="Glaser F."/>
            <person name="Gomez-Rodriguez E.Y."/>
            <person name="Gruber S."/>
            <person name="Han C."/>
            <person name="Henrissat B."/>
            <person name="Hermosa R."/>
            <person name="Hernandez-Onate M."/>
            <person name="Karaffa L."/>
            <person name="Kosti I."/>
            <person name="Le Crom S."/>
            <person name="Lindquist E."/>
            <person name="Lucas S."/>
            <person name="Luebeck M."/>
            <person name="Luebeck P.S."/>
            <person name="Margeot A."/>
            <person name="Metz B."/>
            <person name="Misra M."/>
            <person name="Nevalainen H."/>
            <person name="Omann M."/>
            <person name="Packer N."/>
            <person name="Perrone G."/>
            <person name="Uresti-Rivera E.E."/>
            <person name="Salamov A."/>
            <person name="Schmoll M."/>
            <person name="Seiboth B."/>
            <person name="Shapiro H."/>
            <person name="Sukno S."/>
            <person name="Tamayo-Ramos J.A."/>
            <person name="Tisch D."/>
            <person name="Wiest A."/>
            <person name="Wilkinson H.H."/>
            <person name="Zhang M."/>
            <person name="Coutinho P.M."/>
            <person name="Kenerley C.M."/>
            <person name="Monte E."/>
            <person name="Baker S.E."/>
            <person name="Grigoriev I.V."/>
        </authorList>
    </citation>
    <scope>NUCLEOTIDE SEQUENCE [LARGE SCALE GENOMIC DNA]</scope>
    <source>
        <strain evidence="4">Gv29-8 / FGSC 10586</strain>
    </source>
</reference>
<dbReference type="VEuPathDB" id="FungiDB:TRIVIDRAFT_222488"/>
<accession>G9MU16</accession>
<name>G9MU16_HYPVG</name>
<dbReference type="GeneID" id="25791676"/>
<protein>
    <submittedName>
        <fullName evidence="3">Uncharacterized protein</fullName>
    </submittedName>
</protein>
<proteinExistence type="predicted"/>
<dbReference type="InParanoid" id="G9MU16"/>
<dbReference type="HOGENOM" id="CLU_026926_0_0_1"/>
<evidence type="ECO:0000256" key="1">
    <source>
        <dbReference type="SAM" id="Coils"/>
    </source>
</evidence>
<evidence type="ECO:0000256" key="2">
    <source>
        <dbReference type="SAM" id="MobiDB-lite"/>
    </source>
</evidence>
<comment type="caution">
    <text evidence="3">The sequence shown here is derived from an EMBL/GenBank/DDBJ whole genome shotgun (WGS) entry which is preliminary data.</text>
</comment>
<sequence>MAVAEYLNFAYRLCSAAATKAVNQDFVYSTACVDPEVVDAHVHLVADPANLGLKKKWGDVVTKHNLLKYLSSDRAVYSSFSQSGLHKYLFLRNVQCKNADRAINDPVLIASYLLSITGFNGVVFPDDPLYAKLEQKMLSTDEYYALLRDNEDVLESGKRRLLKNAMSGKMPPKGVRILLFQDSIKVVETILDGTRQGVRVSTTNKHTFRDGYSLHMFQLLGQDEGDGTSQIRFLNQGEGKTTVPFFGPINNAVASMMWMASGIAGASRYDLFMQALPKTDDEVQAFVDDSHGKFLDAILDRPERGFLAAKAFCCITGTALGPLNTRLVAWYMYKDDLAKTRAEAMLESAKHWNALQITAAKKRIDVDDAFMAKYDLMGKAAKSGEFLRMLQLAVIKDANVETRPLEQQNQPGGLYDANGERYYAPLIEEPRLGDPGHWDEDLQQELQRITKTAFRDRLVSQGAIIQFQESMARRVNEYLENKTASLRLQDIQASIQLDRMVNEFLVPILAESSPAILEGIWAYATQHQLTPTGMELQVFRRQVTTRVKVLYLRDIYAVFADRGGLLEVWVAKTVEMAFWGPEKRQKLVEERDEAIQQEEESTIKLKEYKDEQTTAQGARAQVLREAIEQVKEDIEKREAEVEAYEDRLKLNKRISKGPVPKDNYQEQESFLLDKLS</sequence>
<feature type="region of interest" description="Disordered" evidence="2">
    <location>
        <begin position="654"/>
        <end position="676"/>
    </location>
</feature>
<organism evidence="3 4">
    <name type="scientific">Hypocrea virens (strain Gv29-8 / FGSC 10586)</name>
    <name type="common">Gliocladium virens</name>
    <name type="synonym">Trichoderma virens</name>
    <dbReference type="NCBI Taxonomy" id="413071"/>
    <lineage>
        <taxon>Eukaryota</taxon>
        <taxon>Fungi</taxon>
        <taxon>Dikarya</taxon>
        <taxon>Ascomycota</taxon>
        <taxon>Pezizomycotina</taxon>
        <taxon>Sordariomycetes</taxon>
        <taxon>Hypocreomycetidae</taxon>
        <taxon>Hypocreales</taxon>
        <taxon>Hypocreaceae</taxon>
        <taxon>Trichoderma</taxon>
    </lineage>
</organism>
<feature type="coiled-coil region" evidence="1">
    <location>
        <begin position="591"/>
        <end position="647"/>
    </location>
</feature>
<dbReference type="AlphaFoldDB" id="G9MU16"/>
<keyword evidence="4" id="KW-1185">Reference proteome</keyword>
<dbReference type="OMA" id="LESAKHW"/>
<dbReference type="RefSeq" id="XP_013956255.1">
    <property type="nucleotide sequence ID" value="XM_014100780.1"/>
</dbReference>